<dbReference type="SUPFAM" id="SSF53300">
    <property type="entry name" value="vWA-like"/>
    <property type="match status" value="1"/>
</dbReference>
<dbReference type="Pfam" id="PF01607">
    <property type="entry name" value="CBM_14"/>
    <property type="match status" value="1"/>
</dbReference>
<dbReference type="Gene3D" id="2.170.140.10">
    <property type="entry name" value="Chitin binding domain"/>
    <property type="match status" value="1"/>
</dbReference>
<evidence type="ECO:0000256" key="3">
    <source>
        <dbReference type="ARBA" id="ARBA00023024"/>
    </source>
</evidence>
<feature type="domain" description="Chitin-binding type-2" evidence="5">
    <location>
        <begin position="761"/>
        <end position="823"/>
    </location>
</feature>
<dbReference type="PANTHER" id="PTHR10579:SF172">
    <property type="entry name" value="CALCIUM-ACTIVATED CHLORIDE CHANNEL REGULATOR 4 PRECURSOR-RELATED"/>
    <property type="match status" value="1"/>
</dbReference>
<dbReference type="SMART" id="SM00494">
    <property type="entry name" value="ChtBD2"/>
    <property type="match status" value="1"/>
</dbReference>
<dbReference type="InterPro" id="IPR051266">
    <property type="entry name" value="CLCR"/>
</dbReference>
<dbReference type="EMBL" id="LR783987">
    <property type="protein sequence ID" value="CAB3231498.1"/>
    <property type="molecule type" value="mRNA"/>
</dbReference>
<gene>
    <name evidence="6" type="primary">Clca4</name>
</gene>
<evidence type="ECO:0000259" key="4">
    <source>
        <dbReference type="PROSITE" id="PS50234"/>
    </source>
</evidence>
<evidence type="ECO:0000259" key="5">
    <source>
        <dbReference type="PROSITE" id="PS50940"/>
    </source>
</evidence>
<evidence type="ECO:0000256" key="2">
    <source>
        <dbReference type="ARBA" id="ARBA00012729"/>
    </source>
</evidence>
<comment type="catalytic activity">
    <reaction evidence="1">
        <text>Random endo-hydrolysis of N-acetyl-beta-D-glucosaminide (1-&gt;4)-beta-linkages in chitin and chitodextrins.</text>
        <dbReference type="EC" id="3.2.1.14"/>
    </reaction>
</comment>
<dbReference type="SMART" id="SM00327">
    <property type="entry name" value="VWA"/>
    <property type="match status" value="1"/>
</dbReference>
<dbReference type="InterPro" id="IPR002557">
    <property type="entry name" value="Chitin-bd_dom"/>
</dbReference>
<dbReference type="EC" id="3.2.1.14" evidence="2"/>
<dbReference type="Pfam" id="PF00092">
    <property type="entry name" value="VWA"/>
    <property type="match status" value="1"/>
</dbReference>
<dbReference type="InterPro" id="IPR036508">
    <property type="entry name" value="Chitin-bd_dom_sf"/>
</dbReference>
<dbReference type="PROSITE" id="PS50940">
    <property type="entry name" value="CHIT_BIND_II"/>
    <property type="match status" value="1"/>
</dbReference>
<dbReference type="GO" id="GO:0008061">
    <property type="term" value="F:chitin binding"/>
    <property type="evidence" value="ECO:0007669"/>
    <property type="project" value="InterPro"/>
</dbReference>
<keyword evidence="3" id="KW-0119">Carbohydrate metabolism</keyword>
<organism evidence="6">
    <name type="scientific">Phallusia mammillata</name>
    <dbReference type="NCBI Taxonomy" id="59560"/>
    <lineage>
        <taxon>Eukaryota</taxon>
        <taxon>Metazoa</taxon>
        <taxon>Chordata</taxon>
        <taxon>Tunicata</taxon>
        <taxon>Ascidiacea</taxon>
        <taxon>Phlebobranchia</taxon>
        <taxon>Ascidiidae</taxon>
        <taxon>Phallusia</taxon>
    </lineage>
</organism>
<dbReference type="GO" id="GO:0005576">
    <property type="term" value="C:extracellular region"/>
    <property type="evidence" value="ECO:0007669"/>
    <property type="project" value="InterPro"/>
</dbReference>
<keyword evidence="3" id="KW-0146">Chitin degradation</keyword>
<evidence type="ECO:0000313" key="6">
    <source>
        <dbReference type="EMBL" id="CAB3231498.1"/>
    </source>
</evidence>
<evidence type="ECO:0000256" key="1">
    <source>
        <dbReference type="ARBA" id="ARBA00000822"/>
    </source>
</evidence>
<sequence length="827" mass="90483">MYGPKDKTFVHEWAHLRWGIFDETATNGYEDYYYDANGVIQYTRSPASVLGENYVVDFESGEVSTCQYKQETNWLPLDGCIFIPFENQKDGVHSSIMSFQYHNDLFTFDHDDESDPQNLHDKDAPNEHNLLCNQRSEWGVISSSEDFAGDNNPANDAVLDVTPYFNIVQPLPYRIVLAFDISSSMSDKHQFSNMKNAASMFIKQFVPTDSYMGMVQFEVEASDLVDGLVLLENDQARESLVANFPTGTKSKTCIGCGLRQALQAFGVSAGGEIIIMTDGLENTAPYVKDVADSILLRSVAVNAVFYGEASNPDLEQLVKDSGGVMYVVNASDPSTIVSAFKSLAETNDGNLNTDLYQVFDQKYTIPSHGTKKGEVVIDSTIGESTTFSFVWSDYWIAPTIFITDPVGNSYGNNDAVIDVDHKTVFFKIPGIAMSGVWEFMIATGSNFETVAVVATSKASNSDLLPINVQSTMTLVDDTSESPTILYSKVSRGYEAILGAQVQATINHPDGTVSTIDLFDNGAAPDIRSNDGVYSRYFSEYTDSGKFSVQIKAVGLGNVSETLSVKTKRRGSSAAVNYGYVKDDGSVVLNTNLPQQIPPLTTKDIEPFQRVTTLGSFHHDKSVSNFYNDIIPPNRVIDLKAIQVDMLDANQGIQITFTAPGDDNAVGTATQYEIRYTYGSTSDLLTSFDDAELVTDVMVTQGDIDYPLRAYWPEVMVVKLPDIPADVEMATVGIAMRATDDAGNAADVSNVAVLNLFLSPPAISCTDAEGNPESSYPFEKNGDCLRFYQCASGELKTKDCAYGAVFDPTYNVCVHPSLVPDCADAYSN</sequence>
<dbReference type="Gene3D" id="3.40.50.410">
    <property type="entry name" value="von Willebrand factor, type A domain"/>
    <property type="match status" value="1"/>
</dbReference>
<name>A0A6F9D9N0_9ASCI</name>
<dbReference type="NCBIfam" id="NF041940">
    <property type="entry name" value="choice_anch_X"/>
    <property type="match status" value="1"/>
</dbReference>
<dbReference type="CDD" id="cd00198">
    <property type="entry name" value="vWFA"/>
    <property type="match status" value="1"/>
</dbReference>
<keyword evidence="3" id="KW-0624">Polysaccharide degradation</keyword>
<dbReference type="GO" id="GO:0006032">
    <property type="term" value="P:chitin catabolic process"/>
    <property type="evidence" value="ECO:0007669"/>
    <property type="project" value="UniProtKB-KW"/>
</dbReference>
<reference evidence="6" key="1">
    <citation type="submission" date="2020-04" db="EMBL/GenBank/DDBJ databases">
        <authorList>
            <person name="Neveu A P."/>
        </authorList>
    </citation>
    <scope>NUCLEOTIDE SEQUENCE</scope>
    <source>
        <tissue evidence="6">Whole embryo</tissue>
    </source>
</reference>
<dbReference type="InterPro" id="IPR036465">
    <property type="entry name" value="vWFA_dom_sf"/>
</dbReference>
<dbReference type="Pfam" id="PF08434">
    <property type="entry name" value="CLCA"/>
    <property type="match status" value="1"/>
</dbReference>
<dbReference type="PROSITE" id="PS50234">
    <property type="entry name" value="VWFA"/>
    <property type="match status" value="1"/>
</dbReference>
<dbReference type="AlphaFoldDB" id="A0A6F9D9N0"/>
<dbReference type="InterPro" id="IPR002035">
    <property type="entry name" value="VWF_A"/>
</dbReference>
<accession>A0A6F9D9N0</accession>
<dbReference type="InterPro" id="IPR013642">
    <property type="entry name" value="CLCA_N"/>
</dbReference>
<feature type="domain" description="VWFA" evidence="4">
    <location>
        <begin position="174"/>
        <end position="343"/>
    </location>
</feature>
<proteinExistence type="evidence at transcript level"/>
<dbReference type="SUPFAM" id="SSF57625">
    <property type="entry name" value="Invertebrate chitin-binding proteins"/>
    <property type="match status" value="1"/>
</dbReference>
<protein>
    <recommendedName>
        <fullName evidence="2">chitinase</fullName>
        <ecNumber evidence="2">3.2.1.14</ecNumber>
    </recommendedName>
</protein>
<dbReference type="GO" id="GO:0008843">
    <property type="term" value="F:endochitinase activity"/>
    <property type="evidence" value="ECO:0007669"/>
    <property type="project" value="UniProtKB-EC"/>
</dbReference>
<dbReference type="PANTHER" id="PTHR10579">
    <property type="entry name" value="CALCIUM-ACTIVATED CHLORIDE CHANNEL REGULATOR"/>
    <property type="match status" value="1"/>
</dbReference>